<evidence type="ECO:0000313" key="1">
    <source>
        <dbReference type="EMBL" id="RCW47636.1"/>
    </source>
</evidence>
<keyword evidence="2" id="KW-1185">Reference proteome</keyword>
<name>A0A368W1S9_9BACL</name>
<proteinExistence type="predicted"/>
<dbReference type="Proteomes" id="UP000252415">
    <property type="component" value="Unassembled WGS sequence"/>
</dbReference>
<dbReference type="AlphaFoldDB" id="A0A368W1S9"/>
<dbReference type="EMBL" id="QPJD01000008">
    <property type="protein sequence ID" value="RCW47636.1"/>
    <property type="molecule type" value="Genomic_DNA"/>
</dbReference>
<gene>
    <name evidence="1" type="ORF">DFP97_108260</name>
</gene>
<protein>
    <submittedName>
        <fullName evidence="1">Uncharacterized protein</fullName>
    </submittedName>
</protein>
<accession>A0A368W1S9</accession>
<reference evidence="1 2" key="1">
    <citation type="submission" date="2018-07" db="EMBL/GenBank/DDBJ databases">
        <title>Genomic Encyclopedia of Type Strains, Phase III (KMG-III): the genomes of soil and plant-associated and newly described type strains.</title>
        <authorList>
            <person name="Whitman W."/>
        </authorList>
    </citation>
    <scope>NUCLEOTIDE SEQUENCE [LARGE SCALE GENOMIC DNA]</scope>
    <source>
        <strain evidence="1 2">CECT 7506</strain>
    </source>
</reference>
<evidence type="ECO:0000313" key="2">
    <source>
        <dbReference type="Proteomes" id="UP000252415"/>
    </source>
</evidence>
<sequence>MSPIDKACARVNEPIQTLSITVTIPVSAIAAADTHKAS</sequence>
<organism evidence="1 2">
    <name type="scientific">Paenibacillus prosopidis</name>
    <dbReference type="NCBI Taxonomy" id="630520"/>
    <lineage>
        <taxon>Bacteria</taxon>
        <taxon>Bacillati</taxon>
        <taxon>Bacillota</taxon>
        <taxon>Bacilli</taxon>
        <taxon>Bacillales</taxon>
        <taxon>Paenibacillaceae</taxon>
        <taxon>Paenibacillus</taxon>
    </lineage>
</organism>
<comment type="caution">
    <text evidence="1">The sequence shown here is derived from an EMBL/GenBank/DDBJ whole genome shotgun (WGS) entry which is preliminary data.</text>
</comment>